<dbReference type="GO" id="GO:0006281">
    <property type="term" value="P:DNA repair"/>
    <property type="evidence" value="ECO:0007669"/>
    <property type="project" value="TreeGrafter"/>
</dbReference>
<dbReference type="InterPro" id="IPR014013">
    <property type="entry name" value="Helic_SF1/SF2_ATP-bd_DinG/Rad3"/>
</dbReference>
<evidence type="ECO:0000313" key="7">
    <source>
        <dbReference type="EMBL" id="KAF1044596.1"/>
    </source>
</evidence>
<dbReference type="Pfam" id="PF13307">
    <property type="entry name" value="Helicase_C_2"/>
    <property type="match status" value="1"/>
</dbReference>
<dbReference type="GO" id="GO:0005524">
    <property type="term" value="F:ATP binding"/>
    <property type="evidence" value="ECO:0007669"/>
    <property type="project" value="UniProtKB-KW"/>
</dbReference>
<dbReference type="Pfam" id="PF00270">
    <property type="entry name" value="DEAD"/>
    <property type="match status" value="1"/>
</dbReference>
<sequence>MPETPGIHDAEIDRLFGAGGPLGGAVGSYRPRHAQTEMSKAIAAAIASQGTLIAEAGTGTGKTFAYLVPALLWGGKVIVSTGTKTLQDQLYNRDIPTVRRALHAPVSVALLKGRSNYVCHFHLERTLQNGRLTAREDVGYLRDISRFVKTTSSGDKAELTKVPETASVWNLVTSTRDTCFGSECQYYQDCFVMKARKEAQQADVVVVNHHLFFADVALKDTGIAELLPSANTVIFDEAHQLPETATLFFGETVSTSQVLELCRDVLAEGLSHARDGADWPRVVAPVERAARDLRLAFPEDSVRLALNQIAQSSAFFPALDTLKDCMDDMIAVLEKQDERAETIEQCRDRANEILRQLETWSAPEEPATRKPAAKAPATPAQSQEGQAENPDGEQVQKPFYVLWVEAFSSSLQLHRTPLSIAPIFNKQREGTPRSWIFTSATLAVKRDFNHYAAQMGLWNAPAQSWPSPFNYGEQGILYVPQNLPQPNSFEYTDAVIDAALPTIEAAGGRCFFLCTTLRAVNRAAERLRAEFEARGLTFPLFVQGEAGRTELLDRFRAAGNGVLIGSQSFWEGVDVRGDALSLVIIDKLPFSPPDDPVLAARISEMEKQGLNGFVHHQLPAAIINLKQGAGRLIRDEGDRGVLMICDPRIITKNYGRRIWQSLPPFKRTRELAMVQEFFRQQDERRAAASAAPDAALPEPDLA</sequence>
<keyword evidence="2" id="KW-0378">Hydrolase</keyword>
<dbReference type="PANTHER" id="PTHR11472">
    <property type="entry name" value="DNA REPAIR DEAD HELICASE RAD3/XP-D SUBFAMILY MEMBER"/>
    <property type="match status" value="1"/>
</dbReference>
<dbReference type="PROSITE" id="PS51193">
    <property type="entry name" value="HELICASE_ATP_BIND_2"/>
    <property type="match status" value="1"/>
</dbReference>
<evidence type="ECO:0000256" key="4">
    <source>
        <dbReference type="ARBA" id="ARBA00038058"/>
    </source>
</evidence>
<evidence type="ECO:0000256" key="2">
    <source>
        <dbReference type="ARBA" id="ARBA00022801"/>
    </source>
</evidence>
<evidence type="ECO:0000256" key="1">
    <source>
        <dbReference type="ARBA" id="ARBA00022741"/>
    </source>
</evidence>
<dbReference type="InterPro" id="IPR045028">
    <property type="entry name" value="DinG/Rad3-like"/>
</dbReference>
<protein>
    <submittedName>
        <fullName evidence="7">Putative ATP-dependent helicase DinG</fullName>
    </submittedName>
</protein>
<evidence type="ECO:0000256" key="3">
    <source>
        <dbReference type="ARBA" id="ARBA00022840"/>
    </source>
</evidence>
<dbReference type="GO" id="GO:0016818">
    <property type="term" value="F:hydrolase activity, acting on acid anhydrides, in phosphorus-containing anhydrides"/>
    <property type="evidence" value="ECO:0007669"/>
    <property type="project" value="InterPro"/>
</dbReference>
<dbReference type="PANTHER" id="PTHR11472:SF34">
    <property type="entry name" value="REGULATOR OF TELOMERE ELONGATION HELICASE 1"/>
    <property type="match status" value="1"/>
</dbReference>
<accession>A0A7V8JUJ9</accession>
<keyword evidence="1" id="KW-0547">Nucleotide-binding</keyword>
<dbReference type="Gene3D" id="3.40.50.300">
    <property type="entry name" value="P-loop containing nucleotide triphosphate hydrolases"/>
    <property type="match status" value="2"/>
</dbReference>
<evidence type="ECO:0000313" key="8">
    <source>
        <dbReference type="Proteomes" id="UP000462435"/>
    </source>
</evidence>
<feature type="domain" description="Helicase ATP-binding" evidence="6">
    <location>
        <begin position="21"/>
        <end position="350"/>
    </location>
</feature>
<gene>
    <name evidence="7" type="primary">dinG</name>
    <name evidence="7" type="ORF">GAK35_01698</name>
</gene>
<feature type="compositionally biased region" description="Low complexity" evidence="5">
    <location>
        <begin position="362"/>
        <end position="380"/>
    </location>
</feature>
<dbReference type="Proteomes" id="UP000462435">
    <property type="component" value="Unassembled WGS sequence"/>
</dbReference>
<dbReference type="AlphaFoldDB" id="A0A7V8JUJ9"/>
<dbReference type="SUPFAM" id="SSF52540">
    <property type="entry name" value="P-loop containing nucleoside triphosphate hydrolases"/>
    <property type="match status" value="2"/>
</dbReference>
<keyword evidence="7" id="KW-0347">Helicase</keyword>
<dbReference type="GO" id="GO:0003678">
    <property type="term" value="F:DNA helicase activity"/>
    <property type="evidence" value="ECO:0007669"/>
    <property type="project" value="TreeGrafter"/>
</dbReference>
<dbReference type="SMART" id="SM00491">
    <property type="entry name" value="HELICc2"/>
    <property type="match status" value="1"/>
</dbReference>
<dbReference type="GO" id="GO:0003676">
    <property type="term" value="F:nucleic acid binding"/>
    <property type="evidence" value="ECO:0007669"/>
    <property type="project" value="InterPro"/>
</dbReference>
<evidence type="ECO:0000256" key="5">
    <source>
        <dbReference type="SAM" id="MobiDB-lite"/>
    </source>
</evidence>
<dbReference type="InterPro" id="IPR011545">
    <property type="entry name" value="DEAD/DEAH_box_helicase_dom"/>
</dbReference>
<keyword evidence="3" id="KW-0067">ATP-binding</keyword>
<name>A0A7V8JUJ9_9BURK</name>
<reference evidence="8" key="1">
    <citation type="journal article" date="2020" name="MBio">
        <title>Horizontal gene transfer to a defensive symbiont with a reduced genome amongst a multipartite beetle microbiome.</title>
        <authorList>
            <person name="Waterworth S.C."/>
            <person name="Florez L.V."/>
            <person name="Rees E.R."/>
            <person name="Hertweck C."/>
            <person name="Kaltenpoth M."/>
            <person name="Kwan J.C."/>
        </authorList>
    </citation>
    <scope>NUCLEOTIDE SEQUENCE [LARGE SCALE GENOMIC DNA]</scope>
</reference>
<comment type="caution">
    <text evidence="7">The sequence shown here is derived from an EMBL/GenBank/DDBJ whole genome shotgun (WGS) entry which is preliminary data.</text>
</comment>
<dbReference type="EMBL" id="WNDX01000041">
    <property type="protein sequence ID" value="KAF1044596.1"/>
    <property type="molecule type" value="Genomic_DNA"/>
</dbReference>
<proteinExistence type="inferred from homology"/>
<comment type="similarity">
    <text evidence="4">Belongs to the helicase family. DinG subfamily.</text>
</comment>
<dbReference type="InterPro" id="IPR006555">
    <property type="entry name" value="ATP-dep_Helicase_C"/>
</dbReference>
<organism evidence="7 8">
    <name type="scientific">Herbaspirillum frisingense</name>
    <dbReference type="NCBI Taxonomy" id="92645"/>
    <lineage>
        <taxon>Bacteria</taxon>
        <taxon>Pseudomonadati</taxon>
        <taxon>Pseudomonadota</taxon>
        <taxon>Betaproteobacteria</taxon>
        <taxon>Burkholderiales</taxon>
        <taxon>Oxalobacteraceae</taxon>
        <taxon>Herbaspirillum</taxon>
    </lineage>
</organism>
<dbReference type="InterPro" id="IPR027417">
    <property type="entry name" value="P-loop_NTPase"/>
</dbReference>
<feature type="region of interest" description="Disordered" evidence="5">
    <location>
        <begin position="357"/>
        <end position="392"/>
    </location>
</feature>
<evidence type="ECO:0000259" key="6">
    <source>
        <dbReference type="PROSITE" id="PS51193"/>
    </source>
</evidence>